<protein>
    <submittedName>
        <fullName evidence="4">Transcription factor bHLH60</fullName>
    </submittedName>
</protein>
<accession>A0A2P2MRY1</accession>
<dbReference type="PANTHER" id="PTHR12565:SF112">
    <property type="entry name" value="TRANSCRIPTION FACTOR BHLH48-RELATED"/>
    <property type="match status" value="1"/>
</dbReference>
<dbReference type="InterPro" id="IPR024097">
    <property type="entry name" value="bHLH_ZIP_TF"/>
</dbReference>
<name>A0A2P2MRY1_RHIMU</name>
<reference evidence="4" key="1">
    <citation type="submission" date="2018-02" db="EMBL/GenBank/DDBJ databases">
        <title>Rhizophora mucronata_Transcriptome.</title>
        <authorList>
            <person name="Meera S.P."/>
            <person name="Sreeshan A."/>
            <person name="Augustine A."/>
        </authorList>
    </citation>
    <scope>NUCLEOTIDE SEQUENCE</scope>
    <source>
        <tissue evidence="4">Leaf</tissue>
    </source>
</reference>
<evidence type="ECO:0000256" key="3">
    <source>
        <dbReference type="SAM" id="SignalP"/>
    </source>
</evidence>
<organism evidence="4">
    <name type="scientific">Rhizophora mucronata</name>
    <name type="common">Asiatic mangrove</name>
    <dbReference type="NCBI Taxonomy" id="61149"/>
    <lineage>
        <taxon>Eukaryota</taxon>
        <taxon>Viridiplantae</taxon>
        <taxon>Streptophyta</taxon>
        <taxon>Embryophyta</taxon>
        <taxon>Tracheophyta</taxon>
        <taxon>Spermatophyta</taxon>
        <taxon>Magnoliopsida</taxon>
        <taxon>eudicotyledons</taxon>
        <taxon>Gunneridae</taxon>
        <taxon>Pentapetalae</taxon>
        <taxon>rosids</taxon>
        <taxon>fabids</taxon>
        <taxon>Malpighiales</taxon>
        <taxon>Rhizophoraceae</taxon>
        <taxon>Rhizophora</taxon>
    </lineage>
</organism>
<keyword evidence="2" id="KW-0539">Nucleus</keyword>
<evidence type="ECO:0000256" key="1">
    <source>
        <dbReference type="ARBA" id="ARBA00004123"/>
    </source>
</evidence>
<evidence type="ECO:0000256" key="2">
    <source>
        <dbReference type="ARBA" id="ARBA00023242"/>
    </source>
</evidence>
<proteinExistence type="predicted"/>
<dbReference type="EMBL" id="GGEC01052493">
    <property type="protein sequence ID" value="MBX32977.1"/>
    <property type="molecule type" value="Transcribed_RNA"/>
</dbReference>
<feature type="signal peptide" evidence="3">
    <location>
        <begin position="1"/>
        <end position="19"/>
    </location>
</feature>
<dbReference type="GO" id="GO:0003700">
    <property type="term" value="F:DNA-binding transcription factor activity"/>
    <property type="evidence" value="ECO:0007669"/>
    <property type="project" value="TreeGrafter"/>
</dbReference>
<feature type="chain" id="PRO_5015125275" evidence="3">
    <location>
        <begin position="20"/>
        <end position="139"/>
    </location>
</feature>
<comment type="subcellular location">
    <subcellularLocation>
        <location evidence="1">Nucleus</location>
    </subcellularLocation>
</comment>
<dbReference type="PANTHER" id="PTHR12565">
    <property type="entry name" value="STEROL REGULATORY ELEMENT-BINDING PROTEIN"/>
    <property type="match status" value="1"/>
</dbReference>
<dbReference type="AlphaFoldDB" id="A0A2P2MRY1"/>
<evidence type="ECO:0000313" key="4">
    <source>
        <dbReference type="EMBL" id="MBX32977.1"/>
    </source>
</evidence>
<dbReference type="GO" id="GO:0005634">
    <property type="term" value="C:nucleus"/>
    <property type="evidence" value="ECO:0007669"/>
    <property type="project" value="UniProtKB-SubCell"/>
</dbReference>
<keyword evidence="3" id="KW-0732">Signal</keyword>
<sequence>MMSYLKIALLLQISGTALVLEEIINHVQSLQSQVELLSMRLAAINPRNDLNLDSILAAESGSLVDDNFPSMIMPMMWPELQVSGSRQQYNQWHFDALHQPIWGRGEDNHNFVTPENSLLSYDDSANSASLHLNQSKMEL</sequence>